<dbReference type="Gene3D" id="3.20.20.70">
    <property type="entry name" value="Aldolase class I"/>
    <property type="match status" value="1"/>
</dbReference>
<feature type="binding site" evidence="10">
    <location>
        <position position="138"/>
    </location>
    <ligand>
        <name>4-amino-2-methyl-5-(diphosphooxymethyl)pyrimidine</name>
        <dbReference type="ChEBI" id="CHEBI:57841"/>
    </ligand>
</feature>
<comment type="caution">
    <text evidence="10">Lacks conserved residue(s) required for the propagation of feature annotation.</text>
</comment>
<feature type="binding site" evidence="10">
    <location>
        <position position="90"/>
    </location>
    <ligand>
        <name>Mg(2+)</name>
        <dbReference type="ChEBI" id="CHEBI:18420"/>
    </ligand>
</feature>
<organism evidence="14 15">
    <name type="scientific">Akkermansia massiliensis</name>
    <dbReference type="NCBI Taxonomy" id="2927224"/>
    <lineage>
        <taxon>Bacteria</taxon>
        <taxon>Pseudomonadati</taxon>
        <taxon>Verrucomicrobiota</taxon>
        <taxon>Verrucomicrobiia</taxon>
        <taxon>Verrucomicrobiales</taxon>
        <taxon>Akkermansiaceae</taxon>
        <taxon>Akkermansia</taxon>
    </lineage>
</organism>
<keyword evidence="4 10" id="KW-0479">Metal-binding</keyword>
<evidence type="ECO:0000256" key="12">
    <source>
        <dbReference type="RuleBase" id="RU004253"/>
    </source>
</evidence>
<keyword evidence="6 10" id="KW-0784">Thiamine biosynthesis</keyword>
<dbReference type="CDD" id="cd00564">
    <property type="entry name" value="TMP_TenI"/>
    <property type="match status" value="1"/>
</dbReference>
<accession>A0AAE6TBQ7</accession>
<dbReference type="GO" id="GO:0004789">
    <property type="term" value="F:thiamine-phosphate diphosphorylase activity"/>
    <property type="evidence" value="ECO:0007669"/>
    <property type="project" value="UniProtKB-UniRule"/>
</dbReference>
<evidence type="ECO:0000256" key="4">
    <source>
        <dbReference type="ARBA" id="ARBA00022723"/>
    </source>
</evidence>
<dbReference type="NCBIfam" id="TIGR00693">
    <property type="entry name" value="thiE"/>
    <property type="match status" value="1"/>
</dbReference>
<dbReference type="InterPro" id="IPR036206">
    <property type="entry name" value="ThiamineP_synth_sf"/>
</dbReference>
<dbReference type="FunFam" id="3.20.20.70:FF:000096">
    <property type="entry name" value="Thiamine-phosphate synthase"/>
    <property type="match status" value="1"/>
</dbReference>
<evidence type="ECO:0000313" key="14">
    <source>
        <dbReference type="EMBL" id="QHV63818.1"/>
    </source>
</evidence>
<sequence length="204" mass="21262">MKEFSLHLYLVTDEAAKCRHSLLETVQRAVDGGVTIVQYRSTNPDAGTCYREALPIRDFLASRGVPFIVNNRIDLALALDADGVHIGQRDLPVPAVRAMIGPDRILGLSVSNADQLRAVDAALVDYLGMGPVFPTISKLNAPPVLGVDGFAALASQSPLPVVAIGGLDAERARLVRATGAASGIAVVSAICGAEDPEAAARALA</sequence>
<feature type="domain" description="Thiamine phosphate synthase/TenI" evidence="13">
    <location>
        <begin position="8"/>
        <end position="190"/>
    </location>
</feature>
<protein>
    <recommendedName>
        <fullName evidence="10">Thiamine-phosphate synthase</fullName>
        <shortName evidence="10">TP synthase</shortName>
        <shortName evidence="10">TPS</shortName>
        <ecNumber evidence="10">2.5.1.3</ecNumber>
    </recommendedName>
    <alternativeName>
        <fullName evidence="10">Thiamine-phosphate pyrophosphorylase</fullName>
        <shortName evidence="10">TMP pyrophosphorylase</shortName>
        <shortName evidence="10">TMP-PPase</shortName>
    </alternativeName>
</protein>
<comment type="catalytic activity">
    <reaction evidence="7 10 11">
        <text>4-methyl-5-(2-phosphooxyethyl)-thiazole + 4-amino-2-methyl-5-(diphosphooxymethyl)pyrimidine + H(+) = thiamine phosphate + diphosphate</text>
        <dbReference type="Rhea" id="RHEA:22328"/>
        <dbReference type="ChEBI" id="CHEBI:15378"/>
        <dbReference type="ChEBI" id="CHEBI:33019"/>
        <dbReference type="ChEBI" id="CHEBI:37575"/>
        <dbReference type="ChEBI" id="CHEBI:57841"/>
        <dbReference type="ChEBI" id="CHEBI:58296"/>
        <dbReference type="EC" id="2.5.1.3"/>
    </reaction>
</comment>
<comment type="similarity">
    <text evidence="10 11">Belongs to the thiamine-phosphate synthase family.</text>
</comment>
<comment type="pathway">
    <text evidence="2 10 12">Cofactor biosynthesis; thiamine diphosphate biosynthesis; thiamine phosphate from 4-amino-2-methyl-5-diphosphomethylpyrimidine and 4-methyl-5-(2-phosphoethyl)-thiazole: step 1/1.</text>
</comment>
<feature type="binding site" evidence="10">
    <location>
        <begin position="187"/>
        <end position="188"/>
    </location>
    <ligand>
        <name>2-[(2R,5Z)-2-carboxy-4-methylthiazol-5(2H)-ylidene]ethyl phosphate</name>
        <dbReference type="ChEBI" id="CHEBI:62899"/>
    </ligand>
</feature>
<name>A0AAE6TBQ7_9BACT</name>
<feature type="binding site" evidence="10">
    <location>
        <begin position="135"/>
        <end position="137"/>
    </location>
    <ligand>
        <name>2-[(2R,5Z)-2-carboxy-4-methylthiazol-5(2H)-ylidene]ethyl phosphate</name>
        <dbReference type="ChEBI" id="CHEBI:62899"/>
    </ligand>
</feature>
<feature type="binding site" evidence="10">
    <location>
        <position position="109"/>
    </location>
    <ligand>
        <name>4-amino-2-methyl-5-(diphosphooxymethyl)pyrimidine</name>
        <dbReference type="ChEBI" id="CHEBI:57841"/>
    </ligand>
</feature>
<dbReference type="Pfam" id="PF02581">
    <property type="entry name" value="TMP-TENI"/>
    <property type="match status" value="1"/>
</dbReference>
<evidence type="ECO:0000256" key="9">
    <source>
        <dbReference type="ARBA" id="ARBA00047883"/>
    </source>
</evidence>
<dbReference type="InterPro" id="IPR013785">
    <property type="entry name" value="Aldolase_TIM"/>
</dbReference>
<dbReference type="EC" id="2.5.1.3" evidence="10"/>
<dbReference type="InterPro" id="IPR034291">
    <property type="entry name" value="TMP_synthase"/>
</dbReference>
<dbReference type="Proteomes" id="UP000642553">
    <property type="component" value="Chromosome"/>
</dbReference>
<dbReference type="GO" id="GO:0000287">
    <property type="term" value="F:magnesium ion binding"/>
    <property type="evidence" value="ECO:0007669"/>
    <property type="project" value="UniProtKB-UniRule"/>
</dbReference>
<keyword evidence="3 10" id="KW-0808">Transferase</keyword>
<evidence type="ECO:0000256" key="7">
    <source>
        <dbReference type="ARBA" id="ARBA00047334"/>
    </source>
</evidence>
<dbReference type="RefSeq" id="WP_102722327.1">
    <property type="nucleotide sequence ID" value="NZ_CP029701.1"/>
</dbReference>
<proteinExistence type="inferred from homology"/>
<feature type="binding site" evidence="10">
    <location>
        <position position="166"/>
    </location>
    <ligand>
        <name>2-[(2R,5Z)-2-carboxy-4-methylthiazol-5(2H)-ylidene]ethyl phosphate</name>
        <dbReference type="ChEBI" id="CHEBI:62899"/>
    </ligand>
</feature>
<evidence type="ECO:0000313" key="15">
    <source>
        <dbReference type="Proteomes" id="UP000642553"/>
    </source>
</evidence>
<comment type="cofactor">
    <cofactor evidence="10">
        <name>Mg(2+)</name>
        <dbReference type="ChEBI" id="CHEBI:18420"/>
    </cofactor>
    <text evidence="10">Binds 1 Mg(2+) ion per subunit.</text>
</comment>
<evidence type="ECO:0000256" key="3">
    <source>
        <dbReference type="ARBA" id="ARBA00022679"/>
    </source>
</evidence>
<comment type="catalytic activity">
    <reaction evidence="8 10 11">
        <text>2-(2-carboxy-4-methylthiazol-5-yl)ethyl phosphate + 4-amino-2-methyl-5-(diphosphooxymethyl)pyrimidine + 2 H(+) = thiamine phosphate + CO2 + diphosphate</text>
        <dbReference type="Rhea" id="RHEA:47848"/>
        <dbReference type="ChEBI" id="CHEBI:15378"/>
        <dbReference type="ChEBI" id="CHEBI:16526"/>
        <dbReference type="ChEBI" id="CHEBI:33019"/>
        <dbReference type="ChEBI" id="CHEBI:37575"/>
        <dbReference type="ChEBI" id="CHEBI:57841"/>
        <dbReference type="ChEBI" id="CHEBI:62890"/>
        <dbReference type="EC" id="2.5.1.3"/>
    </reaction>
</comment>
<evidence type="ECO:0000259" key="13">
    <source>
        <dbReference type="Pfam" id="PF02581"/>
    </source>
</evidence>
<evidence type="ECO:0000256" key="1">
    <source>
        <dbReference type="ARBA" id="ARBA00003814"/>
    </source>
</evidence>
<dbReference type="EMBL" id="CP029701">
    <property type="protein sequence ID" value="QHV63818.1"/>
    <property type="molecule type" value="Genomic_DNA"/>
</dbReference>
<dbReference type="PANTHER" id="PTHR20857:SF15">
    <property type="entry name" value="THIAMINE-PHOSPHATE SYNTHASE"/>
    <property type="match status" value="1"/>
</dbReference>
<evidence type="ECO:0000256" key="2">
    <source>
        <dbReference type="ARBA" id="ARBA00005165"/>
    </source>
</evidence>
<comment type="catalytic activity">
    <reaction evidence="9 10 11">
        <text>2-[(2R,5Z)-2-carboxy-4-methylthiazol-5(2H)-ylidene]ethyl phosphate + 4-amino-2-methyl-5-(diphosphooxymethyl)pyrimidine + 2 H(+) = thiamine phosphate + CO2 + diphosphate</text>
        <dbReference type="Rhea" id="RHEA:47844"/>
        <dbReference type="ChEBI" id="CHEBI:15378"/>
        <dbReference type="ChEBI" id="CHEBI:16526"/>
        <dbReference type="ChEBI" id="CHEBI:33019"/>
        <dbReference type="ChEBI" id="CHEBI:37575"/>
        <dbReference type="ChEBI" id="CHEBI:57841"/>
        <dbReference type="ChEBI" id="CHEBI:62899"/>
        <dbReference type="EC" id="2.5.1.3"/>
    </reaction>
</comment>
<reference evidence="14" key="1">
    <citation type="submission" date="2018-05" db="EMBL/GenBank/DDBJ databases">
        <title>Complete genome sequnece of Akkermansia muciniphila EB-AMDK-40.</title>
        <authorList>
            <person name="Nam Y.-D."/>
            <person name="Chung W.-H."/>
            <person name="Park Y.S."/>
            <person name="Kang J."/>
        </authorList>
    </citation>
    <scope>NUCLEOTIDE SEQUENCE</scope>
    <source>
        <strain evidence="14">EB-AMDK-40</strain>
    </source>
</reference>
<dbReference type="GO" id="GO:0005737">
    <property type="term" value="C:cytoplasm"/>
    <property type="evidence" value="ECO:0007669"/>
    <property type="project" value="TreeGrafter"/>
</dbReference>
<evidence type="ECO:0000256" key="6">
    <source>
        <dbReference type="ARBA" id="ARBA00022977"/>
    </source>
</evidence>
<evidence type="ECO:0000256" key="11">
    <source>
        <dbReference type="RuleBase" id="RU003826"/>
    </source>
</evidence>
<evidence type="ECO:0000256" key="8">
    <source>
        <dbReference type="ARBA" id="ARBA00047851"/>
    </source>
</evidence>
<dbReference type="InterPro" id="IPR022998">
    <property type="entry name" value="ThiamineP_synth_TenI"/>
</dbReference>
<dbReference type="HAMAP" id="MF_00097">
    <property type="entry name" value="TMP_synthase"/>
    <property type="match status" value="1"/>
</dbReference>
<evidence type="ECO:0000256" key="5">
    <source>
        <dbReference type="ARBA" id="ARBA00022842"/>
    </source>
</evidence>
<evidence type="ECO:0000256" key="10">
    <source>
        <dbReference type="HAMAP-Rule" id="MF_00097"/>
    </source>
</evidence>
<dbReference type="SUPFAM" id="SSF51391">
    <property type="entry name" value="Thiamin phosphate synthase"/>
    <property type="match status" value="1"/>
</dbReference>
<gene>
    <name evidence="10 14" type="primary">thiE</name>
    <name evidence="14" type="ORF">DMI76_10785</name>
</gene>
<dbReference type="AlphaFoldDB" id="A0AAE6TBQ7"/>
<dbReference type="GO" id="GO:0009229">
    <property type="term" value="P:thiamine diphosphate biosynthetic process"/>
    <property type="evidence" value="ECO:0007669"/>
    <property type="project" value="UniProtKB-UniRule"/>
</dbReference>
<dbReference type="GO" id="GO:0009228">
    <property type="term" value="P:thiamine biosynthetic process"/>
    <property type="evidence" value="ECO:0007669"/>
    <property type="project" value="UniProtKB-KW"/>
</dbReference>
<keyword evidence="5 10" id="KW-0460">Magnesium</keyword>
<comment type="function">
    <text evidence="1 10">Condenses 4-methyl-5-(beta-hydroxyethyl)thiazole monophosphate (THZ-P) and 2-methyl-4-amino-5-hydroxymethyl pyrimidine pyrophosphate (HMP-PP) to form thiamine monophosphate (TMP).</text>
</comment>
<feature type="binding site" evidence="10">
    <location>
        <position position="70"/>
    </location>
    <ligand>
        <name>4-amino-2-methyl-5-(diphosphooxymethyl)pyrimidine</name>
        <dbReference type="ChEBI" id="CHEBI:57841"/>
    </ligand>
</feature>
<dbReference type="PANTHER" id="PTHR20857">
    <property type="entry name" value="THIAMINE-PHOSPHATE PYROPHOSPHORYLASE"/>
    <property type="match status" value="1"/>
</dbReference>